<reference evidence="2" key="1">
    <citation type="submission" date="2019-08" db="EMBL/GenBank/DDBJ databases">
        <authorList>
            <person name="Kucharzyk K."/>
            <person name="Murdoch R.W."/>
            <person name="Higgins S."/>
            <person name="Loffler F."/>
        </authorList>
    </citation>
    <scope>NUCLEOTIDE SEQUENCE</scope>
</reference>
<evidence type="ECO:0000313" key="2">
    <source>
        <dbReference type="EMBL" id="MPN36538.1"/>
    </source>
</evidence>
<dbReference type="Gene3D" id="3.40.50.1110">
    <property type="entry name" value="SGNH hydrolase"/>
    <property type="match status" value="1"/>
</dbReference>
<comment type="caution">
    <text evidence="2">The sequence shown here is derived from an EMBL/GenBank/DDBJ whole genome shotgun (WGS) entry which is preliminary data.</text>
</comment>
<name>A0A645HBY1_9ZZZZ</name>
<feature type="domain" description="SGNH hydrolase-type esterase" evidence="1">
    <location>
        <begin position="2"/>
        <end position="119"/>
    </location>
</feature>
<dbReference type="EMBL" id="VSSQ01090720">
    <property type="protein sequence ID" value="MPN36538.1"/>
    <property type="molecule type" value="Genomic_DNA"/>
</dbReference>
<gene>
    <name evidence="2" type="ORF">SDC9_184047</name>
</gene>
<dbReference type="SUPFAM" id="SSF52266">
    <property type="entry name" value="SGNH hydrolase"/>
    <property type="match status" value="1"/>
</dbReference>
<dbReference type="AlphaFoldDB" id="A0A645HBY1"/>
<dbReference type="InterPro" id="IPR036514">
    <property type="entry name" value="SGNH_hydro_sf"/>
</dbReference>
<dbReference type="Pfam" id="PF13472">
    <property type="entry name" value="Lipase_GDSL_2"/>
    <property type="match status" value="1"/>
</dbReference>
<accession>A0A645HBY1</accession>
<proteinExistence type="predicted"/>
<organism evidence="2">
    <name type="scientific">bioreactor metagenome</name>
    <dbReference type="NCBI Taxonomy" id="1076179"/>
    <lineage>
        <taxon>unclassified sequences</taxon>
        <taxon>metagenomes</taxon>
        <taxon>ecological metagenomes</taxon>
    </lineage>
</organism>
<dbReference type="InterPro" id="IPR013830">
    <property type="entry name" value="SGNH_hydro"/>
</dbReference>
<sequence length="148" mass="17105">MKPDLCILSVGINDASGYNFDVNLFQENYKELIRRIRSVAPDCVILFTTNNDSYRRVKRSYQNNKNGALAQKAFYSLADYHKAGVWDLFSLMGGLGSMRKWEQHGLSRRDKVHFTPQGYMLLGDLVYNALMRDYLQYSTAQDHAQHVE</sequence>
<dbReference type="PANTHER" id="PTHR30383:SF29">
    <property type="entry name" value="SGNH HYDROLASE-TYPE ESTERASE DOMAIN-CONTAINING PROTEIN"/>
    <property type="match status" value="1"/>
</dbReference>
<dbReference type="PANTHER" id="PTHR30383">
    <property type="entry name" value="THIOESTERASE 1/PROTEASE 1/LYSOPHOSPHOLIPASE L1"/>
    <property type="match status" value="1"/>
</dbReference>
<protein>
    <recommendedName>
        <fullName evidence="1">SGNH hydrolase-type esterase domain-containing protein</fullName>
    </recommendedName>
</protein>
<dbReference type="InterPro" id="IPR051532">
    <property type="entry name" value="Ester_Hydrolysis_Enzymes"/>
</dbReference>
<evidence type="ECO:0000259" key="1">
    <source>
        <dbReference type="Pfam" id="PF13472"/>
    </source>
</evidence>